<feature type="region of interest" description="Disordered" evidence="1">
    <location>
        <begin position="32"/>
        <end position="54"/>
    </location>
</feature>
<evidence type="ECO:0000313" key="2">
    <source>
        <dbReference type="EMBL" id="KYM92559.1"/>
    </source>
</evidence>
<protein>
    <submittedName>
        <fullName evidence="2">Uncharacterized protein</fullName>
    </submittedName>
</protein>
<keyword evidence="3" id="KW-1185">Reference proteome</keyword>
<proteinExistence type="predicted"/>
<gene>
    <name evidence="2" type="ORF">ALC53_01015</name>
</gene>
<dbReference type="AlphaFoldDB" id="A0A195BVA7"/>
<dbReference type="Proteomes" id="UP000078540">
    <property type="component" value="Unassembled WGS sequence"/>
</dbReference>
<sequence>MISARINQPRFGRPETVMEDVVTLEGISLAGISGGQTDDDGVENGSERRWTGRSSGELTGWNWILRDDL</sequence>
<reference evidence="2 3" key="1">
    <citation type="submission" date="2015-09" db="EMBL/GenBank/DDBJ databases">
        <title>Atta colombica WGS genome.</title>
        <authorList>
            <person name="Nygaard S."/>
            <person name="Hu H."/>
            <person name="Boomsma J."/>
            <person name="Zhang G."/>
        </authorList>
    </citation>
    <scope>NUCLEOTIDE SEQUENCE [LARGE SCALE GENOMIC DNA]</scope>
    <source>
        <strain evidence="2">Treedump-2</strain>
        <tissue evidence="2">Whole body</tissue>
    </source>
</reference>
<evidence type="ECO:0000313" key="3">
    <source>
        <dbReference type="Proteomes" id="UP000078540"/>
    </source>
</evidence>
<dbReference type="EMBL" id="KQ976401">
    <property type="protein sequence ID" value="KYM92559.1"/>
    <property type="molecule type" value="Genomic_DNA"/>
</dbReference>
<evidence type="ECO:0000256" key="1">
    <source>
        <dbReference type="SAM" id="MobiDB-lite"/>
    </source>
</evidence>
<organism evidence="2 3">
    <name type="scientific">Atta colombica</name>
    <dbReference type="NCBI Taxonomy" id="520822"/>
    <lineage>
        <taxon>Eukaryota</taxon>
        <taxon>Metazoa</taxon>
        <taxon>Ecdysozoa</taxon>
        <taxon>Arthropoda</taxon>
        <taxon>Hexapoda</taxon>
        <taxon>Insecta</taxon>
        <taxon>Pterygota</taxon>
        <taxon>Neoptera</taxon>
        <taxon>Endopterygota</taxon>
        <taxon>Hymenoptera</taxon>
        <taxon>Apocrita</taxon>
        <taxon>Aculeata</taxon>
        <taxon>Formicoidea</taxon>
        <taxon>Formicidae</taxon>
        <taxon>Myrmicinae</taxon>
        <taxon>Atta</taxon>
    </lineage>
</organism>
<name>A0A195BVA7_9HYME</name>
<accession>A0A195BVA7</accession>